<dbReference type="Pfam" id="PF00805">
    <property type="entry name" value="Pentapeptide"/>
    <property type="match status" value="1"/>
</dbReference>
<dbReference type="InterPro" id="IPR044213">
    <property type="entry name" value="At2g44920-like"/>
</dbReference>
<dbReference type="PANTHER" id="PTHR47200:SF2">
    <property type="entry name" value="THYLAKOID LUMENAL 15 KDA PROTEIN 1, CHLOROPLASTIC"/>
    <property type="match status" value="1"/>
</dbReference>
<name>A0ABD3NV73_9STRA</name>
<gene>
    <name evidence="2" type="ORF">HJC23_005231</name>
</gene>
<protein>
    <recommendedName>
        <fullName evidence="4">Pentapeptide repeat-containing protein</fullName>
    </recommendedName>
</protein>
<organism evidence="2 3">
    <name type="scientific">Cyclotella cryptica</name>
    <dbReference type="NCBI Taxonomy" id="29204"/>
    <lineage>
        <taxon>Eukaryota</taxon>
        <taxon>Sar</taxon>
        <taxon>Stramenopiles</taxon>
        <taxon>Ochrophyta</taxon>
        <taxon>Bacillariophyta</taxon>
        <taxon>Coscinodiscophyceae</taxon>
        <taxon>Thalassiosirophycidae</taxon>
        <taxon>Stephanodiscales</taxon>
        <taxon>Stephanodiscaceae</taxon>
        <taxon>Cyclotella</taxon>
    </lineage>
</organism>
<feature type="chain" id="PRO_5044868564" description="Pentapeptide repeat-containing protein" evidence="1">
    <location>
        <begin position="24"/>
        <end position="245"/>
    </location>
</feature>
<evidence type="ECO:0000256" key="1">
    <source>
        <dbReference type="SAM" id="SignalP"/>
    </source>
</evidence>
<dbReference type="SUPFAM" id="SSF141571">
    <property type="entry name" value="Pentapeptide repeat-like"/>
    <property type="match status" value="1"/>
</dbReference>
<feature type="signal peptide" evidence="1">
    <location>
        <begin position="1"/>
        <end position="23"/>
    </location>
</feature>
<proteinExistence type="predicted"/>
<dbReference type="PANTHER" id="PTHR47200">
    <property type="entry name" value="THYLAKOID LUMENAL 15 KDA PROTEIN 1, CHLOROPLASTIC"/>
    <property type="match status" value="1"/>
</dbReference>
<accession>A0ABD3NV73</accession>
<evidence type="ECO:0000313" key="2">
    <source>
        <dbReference type="EMBL" id="KAL3779371.1"/>
    </source>
</evidence>
<dbReference type="Gene3D" id="2.160.20.80">
    <property type="entry name" value="E3 ubiquitin-protein ligase SopA"/>
    <property type="match status" value="1"/>
</dbReference>
<comment type="caution">
    <text evidence="2">The sequence shown here is derived from an EMBL/GenBank/DDBJ whole genome shotgun (WGS) entry which is preliminary data.</text>
</comment>
<evidence type="ECO:0008006" key="4">
    <source>
        <dbReference type="Google" id="ProtNLM"/>
    </source>
</evidence>
<dbReference type="AlphaFoldDB" id="A0ABD3NV73"/>
<evidence type="ECO:0000313" key="3">
    <source>
        <dbReference type="Proteomes" id="UP001516023"/>
    </source>
</evidence>
<keyword evidence="1" id="KW-0732">Signal</keyword>
<dbReference type="EMBL" id="JABMIG020000391">
    <property type="protein sequence ID" value="KAL3779371.1"/>
    <property type="molecule type" value="Genomic_DNA"/>
</dbReference>
<sequence length="245" mass="25959">MTAVKNNLCSIAFLAVSLLPSHGFHASIPLSSVATRISSNNLSASLKPAISADSSRTPANESNCPTLLESSIALASAFILTTASAAWAVSGGGLDYAGIDITGQDFSNGNYKGKDFTQARASKIGHSERNEIRQLQSSRMPILQSIFAPAKSTVDNLQVNTDFEGADVRGASFEYTSMDNANLRNVNAAGSYFGQSLLDVQSMEGGDFTDAQIPVKTLELICQRDDVKGTNTVTGVDTRESLMCF</sequence>
<dbReference type="InterPro" id="IPR001646">
    <property type="entry name" value="5peptide_repeat"/>
</dbReference>
<dbReference type="Proteomes" id="UP001516023">
    <property type="component" value="Unassembled WGS sequence"/>
</dbReference>
<keyword evidence="3" id="KW-1185">Reference proteome</keyword>
<reference evidence="2 3" key="1">
    <citation type="journal article" date="2020" name="G3 (Bethesda)">
        <title>Improved Reference Genome for Cyclotella cryptica CCMP332, a Model for Cell Wall Morphogenesis, Salinity Adaptation, and Lipid Production in Diatoms (Bacillariophyta).</title>
        <authorList>
            <person name="Roberts W.R."/>
            <person name="Downey K.M."/>
            <person name="Ruck E.C."/>
            <person name="Traller J.C."/>
            <person name="Alverson A.J."/>
        </authorList>
    </citation>
    <scope>NUCLEOTIDE SEQUENCE [LARGE SCALE GENOMIC DNA]</scope>
    <source>
        <strain evidence="2 3">CCMP332</strain>
    </source>
</reference>